<comment type="subcellular location">
    <subcellularLocation>
        <location evidence="1">Membrane</location>
        <topology evidence="1">Single-pass membrane protein</topology>
    </subcellularLocation>
</comment>
<evidence type="ECO:0000256" key="6">
    <source>
        <dbReference type="SAM" id="Phobius"/>
    </source>
</evidence>
<evidence type="ECO:0000313" key="7">
    <source>
        <dbReference type="EMBL" id="PYH96821.1"/>
    </source>
</evidence>
<dbReference type="GO" id="GO:0016020">
    <property type="term" value="C:membrane"/>
    <property type="evidence" value="ECO:0007669"/>
    <property type="project" value="UniProtKB-SubCell"/>
</dbReference>
<evidence type="ECO:0000256" key="3">
    <source>
        <dbReference type="ARBA" id="ARBA00022989"/>
    </source>
</evidence>
<gene>
    <name evidence="7" type="ORF">BO71DRAFT_417546</name>
</gene>
<dbReference type="STRING" id="1448320.A0A319DHC2"/>
<feature type="transmembrane region" description="Helical" evidence="6">
    <location>
        <begin position="182"/>
        <end position="206"/>
    </location>
</feature>
<organism evidence="7 8">
    <name type="scientific">Aspergillus ellipticus CBS 707.79</name>
    <dbReference type="NCBI Taxonomy" id="1448320"/>
    <lineage>
        <taxon>Eukaryota</taxon>
        <taxon>Fungi</taxon>
        <taxon>Dikarya</taxon>
        <taxon>Ascomycota</taxon>
        <taxon>Pezizomycotina</taxon>
        <taxon>Eurotiomycetes</taxon>
        <taxon>Eurotiomycetidae</taxon>
        <taxon>Eurotiales</taxon>
        <taxon>Aspergillaceae</taxon>
        <taxon>Aspergillus</taxon>
        <taxon>Aspergillus subgen. Circumdati</taxon>
    </lineage>
</organism>
<dbReference type="AlphaFoldDB" id="A0A319DHC2"/>
<evidence type="ECO:0008006" key="9">
    <source>
        <dbReference type="Google" id="ProtNLM"/>
    </source>
</evidence>
<dbReference type="EMBL" id="KZ825833">
    <property type="protein sequence ID" value="PYH96821.1"/>
    <property type="molecule type" value="Genomic_DNA"/>
</dbReference>
<name>A0A319DHC2_9EURO</name>
<dbReference type="InterPro" id="IPR051694">
    <property type="entry name" value="Immunoregulatory_rcpt-like"/>
</dbReference>
<keyword evidence="2 6" id="KW-0812">Transmembrane</keyword>
<feature type="compositionally biased region" description="Low complexity" evidence="5">
    <location>
        <begin position="233"/>
        <end position="251"/>
    </location>
</feature>
<keyword evidence="8" id="KW-1185">Reference proteome</keyword>
<feature type="region of interest" description="Disordered" evidence="5">
    <location>
        <begin position="154"/>
        <end position="175"/>
    </location>
</feature>
<accession>A0A319DHC2</accession>
<dbReference type="OrthoDB" id="4356293at2759"/>
<dbReference type="GO" id="GO:0071944">
    <property type="term" value="C:cell periphery"/>
    <property type="evidence" value="ECO:0007669"/>
    <property type="project" value="UniProtKB-ARBA"/>
</dbReference>
<protein>
    <recommendedName>
        <fullName evidence="9">Mid2 domain-containing protein</fullName>
    </recommendedName>
</protein>
<evidence type="ECO:0000313" key="8">
    <source>
        <dbReference type="Proteomes" id="UP000247810"/>
    </source>
</evidence>
<keyword evidence="4 6" id="KW-0472">Membrane</keyword>
<keyword evidence="3 6" id="KW-1133">Transmembrane helix</keyword>
<feature type="region of interest" description="Disordered" evidence="5">
    <location>
        <begin position="213"/>
        <end position="251"/>
    </location>
</feature>
<dbReference type="VEuPathDB" id="FungiDB:BO71DRAFT_417546"/>
<evidence type="ECO:0000256" key="4">
    <source>
        <dbReference type="ARBA" id="ARBA00023136"/>
    </source>
</evidence>
<proteinExistence type="predicted"/>
<reference evidence="7 8" key="1">
    <citation type="submission" date="2018-02" db="EMBL/GenBank/DDBJ databases">
        <title>The genomes of Aspergillus section Nigri reveals drivers in fungal speciation.</title>
        <authorList>
            <consortium name="DOE Joint Genome Institute"/>
            <person name="Vesth T.C."/>
            <person name="Nybo J."/>
            <person name="Theobald S."/>
            <person name="Brandl J."/>
            <person name="Frisvad J.C."/>
            <person name="Nielsen K.F."/>
            <person name="Lyhne E.K."/>
            <person name="Kogle M.E."/>
            <person name="Kuo A."/>
            <person name="Riley R."/>
            <person name="Clum A."/>
            <person name="Nolan M."/>
            <person name="Lipzen A."/>
            <person name="Salamov A."/>
            <person name="Henrissat B."/>
            <person name="Wiebenga A."/>
            <person name="De vries R.P."/>
            <person name="Grigoriev I.V."/>
            <person name="Mortensen U.H."/>
            <person name="Andersen M.R."/>
            <person name="Baker S.E."/>
        </authorList>
    </citation>
    <scope>NUCLEOTIDE SEQUENCE [LARGE SCALE GENOMIC DNA]</scope>
    <source>
        <strain evidence="7 8">CBS 707.79</strain>
    </source>
</reference>
<sequence length="251" mass="26272">MSTQDFENCVAGTFYGFTRTEYNPGDTLNLQWGAIDDGATPLNITLGRAGGTIIDEIVVGAQFTETSALYQLVVNETANCTLEQYSWAIPGDFNTTNPEYQIGLFNASVLLGADGNAFFGWQSWSPDFYVREVNSSTVTSTTVTANATGTATTASLTSSAQATSSSSPSASLGTHSSSSNTVAIGVGVGVGVAGLAGICFGALYFLRRRRKTHIPSQSSGDDDTTELPPYELAAPTKPPTTGAPRTYELAA</sequence>
<evidence type="ECO:0000256" key="5">
    <source>
        <dbReference type="SAM" id="MobiDB-lite"/>
    </source>
</evidence>
<evidence type="ECO:0000256" key="1">
    <source>
        <dbReference type="ARBA" id="ARBA00004167"/>
    </source>
</evidence>
<dbReference type="Proteomes" id="UP000247810">
    <property type="component" value="Unassembled WGS sequence"/>
</dbReference>
<evidence type="ECO:0000256" key="2">
    <source>
        <dbReference type="ARBA" id="ARBA00022692"/>
    </source>
</evidence>
<dbReference type="PANTHER" id="PTHR15549">
    <property type="entry name" value="PAIRED IMMUNOGLOBULIN-LIKE TYPE 2 RECEPTOR"/>
    <property type="match status" value="1"/>
</dbReference>